<evidence type="ECO:0000313" key="1">
    <source>
        <dbReference type="EMBL" id="MCI4681192.1"/>
    </source>
</evidence>
<proteinExistence type="predicted"/>
<reference evidence="1" key="1">
    <citation type="journal article" date="2022" name="ISME J.">
        <title>Identification of active gaseous-alkane degraders at natural gas seeps.</title>
        <authorList>
            <person name="Farhan Ul Haque M."/>
            <person name="Hernandez M."/>
            <person name="Crombie A.T."/>
            <person name="Murrell J.C."/>
        </authorList>
    </citation>
    <scope>NUCLEOTIDE SEQUENCE</scope>
    <source>
        <strain evidence="1">PC2</strain>
    </source>
</reference>
<protein>
    <submittedName>
        <fullName evidence="1">Uncharacterized protein</fullName>
    </submittedName>
</protein>
<keyword evidence="2" id="KW-1185">Reference proteome</keyword>
<comment type="caution">
    <text evidence="1">The sequence shown here is derived from an EMBL/GenBank/DDBJ whole genome shotgun (WGS) entry which is preliminary data.</text>
</comment>
<evidence type="ECO:0000313" key="2">
    <source>
        <dbReference type="Proteomes" id="UP001139104"/>
    </source>
</evidence>
<organism evidence="1 2">
    <name type="scientific">Candidatus Rhodoblastus alkanivorans</name>
    <dbReference type="NCBI Taxonomy" id="2954117"/>
    <lineage>
        <taxon>Bacteria</taxon>
        <taxon>Pseudomonadati</taxon>
        <taxon>Pseudomonadota</taxon>
        <taxon>Alphaproteobacteria</taxon>
        <taxon>Hyphomicrobiales</taxon>
        <taxon>Rhodoblastaceae</taxon>
        <taxon>Rhodoblastus</taxon>
    </lineage>
</organism>
<accession>A0ABS9Z0P2</accession>
<sequence length="100" mass="11032">MFWREKETEQVRLYRVLRGMERARLSRGAAAGGDFRFVAYSRGCGGGTSFLVREETADGACRAYAILATYEPDGVEESSFGSAAEALAFVARAVEALRRR</sequence>
<dbReference type="EMBL" id="JAIVFP010000001">
    <property type="protein sequence ID" value="MCI4681192.1"/>
    <property type="molecule type" value="Genomic_DNA"/>
</dbReference>
<dbReference type="Proteomes" id="UP001139104">
    <property type="component" value="Unassembled WGS sequence"/>
</dbReference>
<dbReference type="RefSeq" id="WP_243065273.1">
    <property type="nucleotide sequence ID" value="NZ_JAIVFK010000008.1"/>
</dbReference>
<gene>
    <name evidence="1" type="ORF">K2U94_00125</name>
</gene>
<name>A0ABS9Z0P2_9HYPH</name>